<evidence type="ECO:0000256" key="1">
    <source>
        <dbReference type="ARBA" id="ARBA00004635"/>
    </source>
</evidence>
<keyword evidence="4" id="KW-0732">Signal</keyword>
<dbReference type="EMBL" id="WHOD01000003">
    <property type="protein sequence ID" value="NOU91782.1"/>
    <property type="molecule type" value="Genomic_DNA"/>
</dbReference>
<evidence type="ECO:0000256" key="3">
    <source>
        <dbReference type="ARBA" id="ARBA00022544"/>
    </source>
</evidence>
<dbReference type="InterPro" id="IPR008844">
    <property type="entry name" value="Spore_GerAC-like"/>
</dbReference>
<dbReference type="RefSeq" id="WP_171649942.1">
    <property type="nucleotide sequence ID" value="NZ_WHOD01000003.1"/>
</dbReference>
<gene>
    <name evidence="10" type="ORF">GC093_00820</name>
</gene>
<comment type="caution">
    <text evidence="10">The sequence shown here is derived from an EMBL/GenBank/DDBJ whole genome shotgun (WGS) entry which is preliminary data.</text>
</comment>
<dbReference type="Pfam" id="PF25198">
    <property type="entry name" value="Spore_GerAC_N"/>
    <property type="match status" value="1"/>
</dbReference>
<dbReference type="Gene3D" id="3.30.300.210">
    <property type="entry name" value="Nutrient germinant receptor protein C, domain 3"/>
    <property type="match status" value="1"/>
</dbReference>
<evidence type="ECO:0000256" key="5">
    <source>
        <dbReference type="ARBA" id="ARBA00023136"/>
    </source>
</evidence>
<dbReference type="InterPro" id="IPR038501">
    <property type="entry name" value="Spore_GerAC_C_sf"/>
</dbReference>
<dbReference type="Pfam" id="PF05504">
    <property type="entry name" value="Spore_GerAC"/>
    <property type="match status" value="1"/>
</dbReference>
<accession>A0A972GJA4</accession>
<dbReference type="Proteomes" id="UP000641588">
    <property type="component" value="Unassembled WGS sequence"/>
</dbReference>
<reference evidence="10" key="1">
    <citation type="submission" date="2019-10" db="EMBL/GenBank/DDBJ databases">
        <title>Description of Paenibacillus glebae sp. nov.</title>
        <authorList>
            <person name="Carlier A."/>
            <person name="Qi S."/>
        </authorList>
    </citation>
    <scope>NUCLEOTIDE SEQUENCE</scope>
    <source>
        <strain evidence="10">LMG 31456</strain>
    </source>
</reference>
<feature type="domain" description="Spore germination GerAC-like C-terminal" evidence="8">
    <location>
        <begin position="199"/>
        <end position="369"/>
    </location>
</feature>
<dbReference type="GO" id="GO:0016020">
    <property type="term" value="C:membrane"/>
    <property type="evidence" value="ECO:0007669"/>
    <property type="project" value="UniProtKB-SubCell"/>
</dbReference>
<keyword evidence="11" id="KW-1185">Reference proteome</keyword>
<dbReference type="InterPro" id="IPR046953">
    <property type="entry name" value="Spore_GerAC-like_C"/>
</dbReference>
<comment type="similarity">
    <text evidence="2">Belongs to the GerABKC lipoprotein family.</text>
</comment>
<comment type="subcellular location">
    <subcellularLocation>
        <location evidence="1">Membrane</location>
        <topology evidence="1">Lipid-anchor</topology>
    </subcellularLocation>
</comment>
<dbReference type="GO" id="GO:0009847">
    <property type="term" value="P:spore germination"/>
    <property type="evidence" value="ECO:0007669"/>
    <property type="project" value="InterPro"/>
</dbReference>
<proteinExistence type="inferred from homology"/>
<keyword evidence="7" id="KW-0449">Lipoprotein</keyword>
<evidence type="ECO:0000256" key="7">
    <source>
        <dbReference type="ARBA" id="ARBA00023288"/>
    </source>
</evidence>
<feature type="domain" description="Spore germination protein N-terminal" evidence="9">
    <location>
        <begin position="22"/>
        <end position="189"/>
    </location>
</feature>
<evidence type="ECO:0000259" key="9">
    <source>
        <dbReference type="Pfam" id="PF25198"/>
    </source>
</evidence>
<dbReference type="PANTHER" id="PTHR35789">
    <property type="entry name" value="SPORE GERMINATION PROTEIN B3"/>
    <property type="match status" value="1"/>
</dbReference>
<sequence length="372" mass="42084">MKRCCLLLACGLFLVLLSGCWDQRLLKNQRNVSIGGMDRAPNGMLLATVSIRDKKTSEAGPKDSNEIHSVMAKTTQNARELLNQQVSGGYSSSKMRVLLLGEELVKQHDFLPNLDVYFRDPRSPLNARLAVVHGKAQDTINKKIVGTTTIGQYVDKLIESIEDSTTIPKVNLQSIHPLDRGYDFALPYLMNSKPYPIISGIAMFHGTRMTGNLNLDESTLYLLLANQMGKTAQLTLKAVTQRKVAELDYVTIAVQKLKRTLKVKVQDDQQIDVQLDLKLKVTVIEDPHNQLYKKEVVDKLDQLLSDDLTKKAKTIIQKMQHSHHDGFGIARRLMAYYPEVWSQVKENWADKYTQVRFHSQIRVEIINSGIIN</sequence>
<organism evidence="10 11">
    <name type="scientific">Paenibacillus foliorum</name>
    <dbReference type="NCBI Taxonomy" id="2654974"/>
    <lineage>
        <taxon>Bacteria</taxon>
        <taxon>Bacillati</taxon>
        <taxon>Bacillota</taxon>
        <taxon>Bacilli</taxon>
        <taxon>Bacillales</taxon>
        <taxon>Paenibacillaceae</taxon>
        <taxon>Paenibacillus</taxon>
    </lineage>
</organism>
<evidence type="ECO:0000256" key="6">
    <source>
        <dbReference type="ARBA" id="ARBA00023139"/>
    </source>
</evidence>
<evidence type="ECO:0000256" key="4">
    <source>
        <dbReference type="ARBA" id="ARBA00022729"/>
    </source>
</evidence>
<keyword evidence="5" id="KW-0472">Membrane</keyword>
<evidence type="ECO:0000313" key="10">
    <source>
        <dbReference type="EMBL" id="NOU91782.1"/>
    </source>
</evidence>
<keyword evidence="3" id="KW-0309">Germination</keyword>
<evidence type="ECO:0000256" key="2">
    <source>
        <dbReference type="ARBA" id="ARBA00007886"/>
    </source>
</evidence>
<name>A0A972GJA4_9BACL</name>
<protein>
    <submittedName>
        <fullName evidence="10">Ger(X)C family spore germination protein</fullName>
    </submittedName>
</protein>
<keyword evidence="6" id="KW-0564">Palmitate</keyword>
<dbReference type="NCBIfam" id="TIGR02887">
    <property type="entry name" value="spore_ger_x_C"/>
    <property type="match status" value="1"/>
</dbReference>
<dbReference type="PANTHER" id="PTHR35789:SF1">
    <property type="entry name" value="SPORE GERMINATION PROTEIN B3"/>
    <property type="match status" value="1"/>
</dbReference>
<dbReference type="AlphaFoldDB" id="A0A972GJA4"/>
<dbReference type="PROSITE" id="PS51257">
    <property type="entry name" value="PROKAR_LIPOPROTEIN"/>
    <property type="match status" value="1"/>
</dbReference>
<evidence type="ECO:0000259" key="8">
    <source>
        <dbReference type="Pfam" id="PF05504"/>
    </source>
</evidence>
<evidence type="ECO:0000313" key="11">
    <source>
        <dbReference type="Proteomes" id="UP000641588"/>
    </source>
</evidence>
<dbReference type="InterPro" id="IPR057336">
    <property type="entry name" value="GerAC_N"/>
</dbReference>